<feature type="compositionally biased region" description="Basic and acidic residues" evidence="2">
    <location>
        <begin position="515"/>
        <end position="539"/>
    </location>
</feature>
<evidence type="ECO:0000313" key="5">
    <source>
        <dbReference type="Proteomes" id="UP001521222"/>
    </source>
</evidence>
<comment type="caution">
    <text evidence="4">The sequence shown here is derived from an EMBL/GenBank/DDBJ whole genome shotgun (WGS) entry which is preliminary data.</text>
</comment>
<name>A0ABR3R3K4_9PLEO</name>
<accession>A0ABR3R3K4</accession>
<feature type="domain" description="UDENN" evidence="3">
    <location>
        <begin position="12"/>
        <end position="449"/>
    </location>
</feature>
<comment type="similarity">
    <text evidence="1">Belongs to the AVL9 family.</text>
</comment>
<dbReference type="InterPro" id="IPR037516">
    <property type="entry name" value="Tripartite_DENN"/>
</dbReference>
<reference evidence="4 5" key="1">
    <citation type="submission" date="2024-02" db="EMBL/GenBank/DDBJ databases">
        <title>De novo assembly and annotation of 12 fungi associated with fruit tree decline syndrome in Ontario, Canada.</title>
        <authorList>
            <person name="Sulman M."/>
            <person name="Ellouze W."/>
            <person name="Ilyukhin E."/>
        </authorList>
    </citation>
    <scope>NUCLEOTIDE SEQUENCE [LARGE SCALE GENOMIC DNA]</scope>
    <source>
        <strain evidence="4 5">M97-236</strain>
    </source>
</reference>
<protein>
    <recommendedName>
        <fullName evidence="3">UDENN domain-containing protein</fullName>
    </recommendedName>
</protein>
<proteinExistence type="inferred from homology"/>
<evidence type="ECO:0000313" key="4">
    <source>
        <dbReference type="EMBL" id="KAL1599029.1"/>
    </source>
</evidence>
<evidence type="ECO:0000256" key="1">
    <source>
        <dbReference type="ARBA" id="ARBA00038178"/>
    </source>
</evidence>
<sequence>MATLTSSTVLAPLVCIIDFHHARGPEVEAWIGLEHGEDPAVEHDWPLLPFMALSDGAHASSEDYSYFTLRRSATPTYAATSLFGISCTRQLPASELIDRPADVTRSTVQKALVVVTDSPQHFGAIKAQLGVVTAAWFAQRDFTDIEILQRFHESLPRLLANQEGGPEHYFGVSLREFIHEFKWQTLVLFKCALLQPKVLFFGSNCERLCMMQFALISLIPGLMRHLQDSADPKFNSCEANIVMPTSLKTSERSSLLAYMGLPLQLFGTGSLFGPYTPLQQLDMLADADTKSYIVGSTNSLLLQQKDRYSDILINLDDHTVNVTSASLRQASILSTPDRRWIDFLTQTVNDTWDESDPARPKDHGYTGSEEFIRMQFEEYLLAMLSSVKYKLYMEKHPSHEPLMPEVHGDPSSEFSNDWVHAWMQTENFRIWNKFTDSHLFDIVDPKHPCSGGLSIEDVQRRLAAVAHRQVAELHLDERLEKSREVIGKNVAAGQLKVSTAYNKLWADMEAMRKAQKERQEEQRAAAEKLRLEQEKEGKVPEPANKWKSQAPDLSNARASAGAYFSSWGSWASEKRKGWGNRSVSANQTPATSPPPSAGPMPGDLKRAEELKRAKGAGLDERGVSLDGSTLHSSSASTIGRSSHKRIASYDETTDGEERNSEGVFFDAEVAEKERDAWRTD</sequence>
<dbReference type="Pfam" id="PF09794">
    <property type="entry name" value="Avl9"/>
    <property type="match status" value="1"/>
</dbReference>
<keyword evidence="5" id="KW-1185">Reference proteome</keyword>
<gene>
    <name evidence="4" type="ORF">SLS59_006478</name>
</gene>
<dbReference type="PANTHER" id="PTHR31017:SF1">
    <property type="entry name" value="LATE SECRETORY PATHWAY PROTEIN AVL9 HOMOLOG"/>
    <property type="match status" value="1"/>
</dbReference>
<evidence type="ECO:0000256" key="2">
    <source>
        <dbReference type="SAM" id="MobiDB-lite"/>
    </source>
</evidence>
<dbReference type="InterPro" id="IPR051731">
    <property type="entry name" value="DENND11/AVL9_GEFs"/>
</dbReference>
<feature type="region of interest" description="Disordered" evidence="2">
    <location>
        <begin position="578"/>
        <end position="680"/>
    </location>
</feature>
<feature type="compositionally biased region" description="Basic and acidic residues" evidence="2">
    <location>
        <begin position="669"/>
        <end position="680"/>
    </location>
</feature>
<dbReference type="PROSITE" id="PS50211">
    <property type="entry name" value="DENN"/>
    <property type="match status" value="1"/>
</dbReference>
<organism evidence="4 5">
    <name type="scientific">Nothophoma quercina</name>
    <dbReference type="NCBI Taxonomy" id="749835"/>
    <lineage>
        <taxon>Eukaryota</taxon>
        <taxon>Fungi</taxon>
        <taxon>Dikarya</taxon>
        <taxon>Ascomycota</taxon>
        <taxon>Pezizomycotina</taxon>
        <taxon>Dothideomycetes</taxon>
        <taxon>Pleosporomycetidae</taxon>
        <taxon>Pleosporales</taxon>
        <taxon>Pleosporineae</taxon>
        <taxon>Didymellaceae</taxon>
        <taxon>Nothophoma</taxon>
    </lineage>
</organism>
<dbReference type="InterPro" id="IPR018307">
    <property type="entry name" value="ABL9/DENND6_dom"/>
</dbReference>
<dbReference type="EMBL" id="JAKIXB020000021">
    <property type="protein sequence ID" value="KAL1599029.1"/>
    <property type="molecule type" value="Genomic_DNA"/>
</dbReference>
<feature type="region of interest" description="Disordered" evidence="2">
    <location>
        <begin position="515"/>
        <end position="553"/>
    </location>
</feature>
<dbReference type="Proteomes" id="UP001521222">
    <property type="component" value="Unassembled WGS sequence"/>
</dbReference>
<dbReference type="InterPro" id="IPR043153">
    <property type="entry name" value="DENN_C"/>
</dbReference>
<dbReference type="PANTHER" id="PTHR31017">
    <property type="entry name" value="LATE SECRETORY PATHWAY PROTEIN AVL9-RELATED"/>
    <property type="match status" value="1"/>
</dbReference>
<feature type="compositionally biased region" description="Polar residues" evidence="2">
    <location>
        <begin position="626"/>
        <end position="640"/>
    </location>
</feature>
<feature type="compositionally biased region" description="Basic and acidic residues" evidence="2">
    <location>
        <begin position="603"/>
        <end position="623"/>
    </location>
</feature>
<evidence type="ECO:0000259" key="3">
    <source>
        <dbReference type="PROSITE" id="PS50211"/>
    </source>
</evidence>
<dbReference type="Gene3D" id="3.40.50.11500">
    <property type="match status" value="1"/>
</dbReference>